<dbReference type="InterPro" id="IPR023214">
    <property type="entry name" value="HAD_sf"/>
</dbReference>
<dbReference type="Pfam" id="PF00122">
    <property type="entry name" value="E1-E2_ATPase"/>
    <property type="match status" value="1"/>
</dbReference>
<evidence type="ECO:0000256" key="4">
    <source>
        <dbReference type="ARBA" id="ARBA00022723"/>
    </source>
</evidence>
<keyword evidence="9 11" id="KW-1133">Transmembrane helix</keyword>
<dbReference type="EMBL" id="JBHSGS010000049">
    <property type="protein sequence ID" value="MFC4719896.1"/>
    <property type="molecule type" value="Genomic_DNA"/>
</dbReference>
<dbReference type="PRINTS" id="PR00119">
    <property type="entry name" value="CATATPASE"/>
</dbReference>
<dbReference type="InterPro" id="IPR027256">
    <property type="entry name" value="P-typ_ATPase_IB"/>
</dbReference>
<evidence type="ECO:0000256" key="2">
    <source>
        <dbReference type="ARBA" id="ARBA00006024"/>
    </source>
</evidence>
<dbReference type="InterPro" id="IPR044492">
    <property type="entry name" value="P_typ_ATPase_HD_dom"/>
</dbReference>
<dbReference type="NCBIfam" id="TIGR01512">
    <property type="entry name" value="ATPase-IB2_Cd"/>
    <property type="match status" value="1"/>
</dbReference>
<dbReference type="PANTHER" id="PTHR43079:SF1">
    <property type="entry name" value="CADMIUM_ZINC-TRANSPORTING ATPASE HMA1, CHLOROPLASTIC-RELATED"/>
    <property type="match status" value="1"/>
</dbReference>
<evidence type="ECO:0000256" key="12">
    <source>
        <dbReference type="SAM" id="MobiDB-lite"/>
    </source>
</evidence>
<dbReference type="PROSITE" id="PS01229">
    <property type="entry name" value="COF_2"/>
    <property type="match status" value="1"/>
</dbReference>
<dbReference type="PANTHER" id="PTHR43079">
    <property type="entry name" value="PROBABLE CADMIUM/ZINC-TRANSPORTING ATPASE HMA1"/>
    <property type="match status" value="1"/>
</dbReference>
<dbReference type="InterPro" id="IPR018303">
    <property type="entry name" value="ATPase_P-typ_P_site"/>
</dbReference>
<dbReference type="Proteomes" id="UP001595969">
    <property type="component" value="Unassembled WGS sequence"/>
</dbReference>
<feature type="region of interest" description="Disordered" evidence="12">
    <location>
        <begin position="1"/>
        <end position="32"/>
    </location>
</feature>
<keyword evidence="10 11" id="KW-0472">Membrane</keyword>
<feature type="domain" description="P-type ATPase A" evidence="13">
    <location>
        <begin position="152"/>
        <end position="253"/>
    </location>
</feature>
<dbReference type="InterPro" id="IPR051949">
    <property type="entry name" value="Cation_Transport_ATPase"/>
</dbReference>
<evidence type="ECO:0000313" key="14">
    <source>
        <dbReference type="EMBL" id="MFC4719896.1"/>
    </source>
</evidence>
<feature type="transmembrane region" description="Helical" evidence="11">
    <location>
        <begin position="301"/>
        <end position="325"/>
    </location>
</feature>
<feature type="compositionally biased region" description="Basic and acidic residues" evidence="12">
    <location>
        <begin position="1"/>
        <end position="30"/>
    </location>
</feature>
<evidence type="ECO:0000256" key="5">
    <source>
        <dbReference type="ARBA" id="ARBA00022741"/>
    </source>
</evidence>
<dbReference type="InterPro" id="IPR059000">
    <property type="entry name" value="ATPase_P-type_domA"/>
</dbReference>
<evidence type="ECO:0000256" key="7">
    <source>
        <dbReference type="ARBA" id="ARBA00022842"/>
    </source>
</evidence>
<sequence>MRKTINEKNKQHHCDHDHSHEHNHDHEHNHSSCGHNHGKLPVILYVVGFVLFVGTLLLPLPTFLANSLMFLAMLTAGYHVILEGIGETITDSFKAKKLKPNVHVLMTLAAFGAALIGDFDEGALLILIFAGAHFLEDYAEGKSKREITALLKMNPTQARLIKANGDTELVEVASLQIGDQLQVLPGDQVPTDGVIVSGASTLNESSINGESMPQEKTIGAEVFGSTINGTGTFTMEVTKDSSETVFAKILQLVNQSQQNLSKTATKIKKIEPYYVNTVLAIVPLFILLGIFIFQWGAYTSFYRGMVLMISASPCALAASAIPATLSGISNLAKRGVLFKGGSYLANLSEIKAIAFDKTGTLTKGNPSVTDVYFMDEQKQSEWINVIVSMEKSANHPLAKAILNHFTTATELPIAVENKIGHGLIATYQEQTYQIGKADLFNHLPETIEEQANRLKDQGKNVVYFSENKQVVGFIAMMDLPQESAKTTIAYLKEQGIKTVMITGDAQATGQAVAQMIGLDEVKGNVLPENKSQLITELQAKYGTTVMVGDGINDAPALVKADIGFAMGDGTDVAIDVADAVIMKNDLTRFKYAHQVAKKLDRIVWQNIIFSMGVVLLLVFLNFFGKIDIGLGVIAHEGSTLVVILNGLRLLAPIKESL</sequence>
<evidence type="ECO:0000256" key="11">
    <source>
        <dbReference type="RuleBase" id="RU362081"/>
    </source>
</evidence>
<protein>
    <submittedName>
        <fullName evidence="14">Heavy metal translocating P-type ATPase</fullName>
    </submittedName>
</protein>
<evidence type="ECO:0000313" key="15">
    <source>
        <dbReference type="Proteomes" id="UP001595969"/>
    </source>
</evidence>
<evidence type="ECO:0000256" key="10">
    <source>
        <dbReference type="ARBA" id="ARBA00023136"/>
    </source>
</evidence>
<accession>A0ABV9MV70</accession>
<dbReference type="InterPro" id="IPR036412">
    <property type="entry name" value="HAD-like_sf"/>
</dbReference>
<reference evidence="15" key="1">
    <citation type="journal article" date="2019" name="Int. J. Syst. Evol. Microbiol.">
        <title>The Global Catalogue of Microorganisms (GCM) 10K type strain sequencing project: providing services to taxonomists for standard genome sequencing and annotation.</title>
        <authorList>
            <consortium name="The Broad Institute Genomics Platform"/>
            <consortium name="The Broad Institute Genome Sequencing Center for Infectious Disease"/>
            <person name="Wu L."/>
            <person name="Ma J."/>
        </authorList>
    </citation>
    <scope>NUCLEOTIDE SEQUENCE [LARGE SCALE GENOMIC DNA]</scope>
    <source>
        <strain evidence="15">CGMCC 1.19032</strain>
    </source>
</reference>
<dbReference type="InterPro" id="IPR008250">
    <property type="entry name" value="ATPase_P-typ_transduc_dom_A_sf"/>
</dbReference>
<evidence type="ECO:0000256" key="1">
    <source>
        <dbReference type="ARBA" id="ARBA00004141"/>
    </source>
</evidence>
<dbReference type="SFLD" id="SFLDS00003">
    <property type="entry name" value="Haloacid_Dehalogenase"/>
    <property type="match status" value="1"/>
</dbReference>
<comment type="subcellular location">
    <subcellularLocation>
        <location evidence="11">Cell membrane</location>
    </subcellularLocation>
    <subcellularLocation>
        <location evidence="1">Membrane</location>
        <topology evidence="1">Multi-pass membrane protein</topology>
    </subcellularLocation>
</comment>
<proteinExistence type="inferred from homology"/>
<dbReference type="SUPFAM" id="SSF81665">
    <property type="entry name" value="Calcium ATPase, transmembrane domain M"/>
    <property type="match status" value="1"/>
</dbReference>
<comment type="similarity">
    <text evidence="2 11">Belongs to the cation transport ATPase (P-type) (TC 3.A.3) family. Type IB subfamily.</text>
</comment>
<feature type="transmembrane region" description="Helical" evidence="11">
    <location>
        <begin position="273"/>
        <end position="295"/>
    </location>
</feature>
<feature type="transmembrane region" description="Helical" evidence="11">
    <location>
        <begin position="122"/>
        <end position="139"/>
    </location>
</feature>
<keyword evidence="7" id="KW-0460">Magnesium</keyword>
<keyword evidence="3 11" id="KW-0812">Transmembrane</keyword>
<evidence type="ECO:0000259" key="13">
    <source>
        <dbReference type="Pfam" id="PF00122"/>
    </source>
</evidence>
<keyword evidence="15" id="KW-1185">Reference proteome</keyword>
<name>A0ABV9MV70_9ENTE</name>
<dbReference type="SFLD" id="SFLDF00027">
    <property type="entry name" value="p-type_atpase"/>
    <property type="match status" value="1"/>
</dbReference>
<dbReference type="Gene3D" id="3.40.50.1000">
    <property type="entry name" value="HAD superfamily/HAD-like"/>
    <property type="match status" value="1"/>
</dbReference>
<feature type="transmembrane region" description="Helical" evidence="11">
    <location>
        <begin position="628"/>
        <end position="651"/>
    </location>
</feature>
<evidence type="ECO:0000256" key="8">
    <source>
        <dbReference type="ARBA" id="ARBA00022967"/>
    </source>
</evidence>
<evidence type="ECO:0000256" key="6">
    <source>
        <dbReference type="ARBA" id="ARBA00022840"/>
    </source>
</evidence>
<keyword evidence="8" id="KW-1278">Translocase</keyword>
<dbReference type="NCBIfam" id="TIGR01494">
    <property type="entry name" value="ATPase_P-type"/>
    <property type="match status" value="1"/>
</dbReference>
<evidence type="ECO:0000256" key="9">
    <source>
        <dbReference type="ARBA" id="ARBA00022989"/>
    </source>
</evidence>
<dbReference type="Gene3D" id="3.40.1110.10">
    <property type="entry name" value="Calcium-transporting ATPase, cytoplasmic domain N"/>
    <property type="match status" value="1"/>
</dbReference>
<dbReference type="PROSITE" id="PS00154">
    <property type="entry name" value="ATPASE_E1_E2"/>
    <property type="match status" value="1"/>
</dbReference>
<dbReference type="InterPro" id="IPR023298">
    <property type="entry name" value="ATPase_P-typ_TM_dom_sf"/>
</dbReference>
<dbReference type="InterPro" id="IPR001757">
    <property type="entry name" value="P_typ_ATPase"/>
</dbReference>
<dbReference type="SFLD" id="SFLDG00002">
    <property type="entry name" value="C1.7:_P-type_atpase_like"/>
    <property type="match status" value="1"/>
</dbReference>
<keyword evidence="6 11" id="KW-0067">ATP-binding</keyword>
<dbReference type="SUPFAM" id="SSF81653">
    <property type="entry name" value="Calcium ATPase, transduction domain A"/>
    <property type="match status" value="1"/>
</dbReference>
<keyword evidence="11" id="KW-1003">Cell membrane</keyword>
<feature type="transmembrane region" description="Helical" evidence="11">
    <location>
        <begin position="42"/>
        <end position="61"/>
    </location>
</feature>
<feature type="transmembrane region" description="Helical" evidence="11">
    <location>
        <begin position="602"/>
        <end position="622"/>
    </location>
</feature>
<dbReference type="Pfam" id="PF00702">
    <property type="entry name" value="Hydrolase"/>
    <property type="match status" value="1"/>
</dbReference>
<organism evidence="14 15">
    <name type="scientific">Enterococcus lemanii</name>
    <dbReference type="NCBI Taxonomy" id="1159752"/>
    <lineage>
        <taxon>Bacteria</taxon>
        <taxon>Bacillati</taxon>
        <taxon>Bacillota</taxon>
        <taxon>Bacilli</taxon>
        <taxon>Lactobacillales</taxon>
        <taxon>Enterococcaceae</taxon>
        <taxon>Enterococcus</taxon>
    </lineage>
</organism>
<comment type="caution">
    <text evidence="14">The sequence shown here is derived from an EMBL/GenBank/DDBJ whole genome shotgun (WGS) entry which is preliminary data.</text>
</comment>
<evidence type="ECO:0000256" key="3">
    <source>
        <dbReference type="ARBA" id="ARBA00022692"/>
    </source>
</evidence>
<dbReference type="CDD" id="cd07551">
    <property type="entry name" value="P-type_ATPase_HM_ZosA_PfeT-like"/>
    <property type="match status" value="1"/>
</dbReference>
<dbReference type="NCBIfam" id="TIGR01525">
    <property type="entry name" value="ATPase-IB_hvy"/>
    <property type="match status" value="1"/>
</dbReference>
<dbReference type="SUPFAM" id="SSF56784">
    <property type="entry name" value="HAD-like"/>
    <property type="match status" value="1"/>
</dbReference>
<keyword evidence="5 11" id="KW-0547">Nucleotide-binding</keyword>
<dbReference type="RefSeq" id="WP_204652825.1">
    <property type="nucleotide sequence ID" value="NZ_JAFBFD010000002.1"/>
</dbReference>
<keyword evidence="4 11" id="KW-0479">Metal-binding</keyword>
<dbReference type="InterPro" id="IPR023299">
    <property type="entry name" value="ATPase_P-typ_cyto_dom_N"/>
</dbReference>
<dbReference type="Gene3D" id="2.70.150.10">
    <property type="entry name" value="Calcium-transporting ATPase, cytoplasmic transduction domain A"/>
    <property type="match status" value="1"/>
</dbReference>
<gene>
    <name evidence="14" type="ORF">ACFO5I_09170</name>
</gene>